<reference evidence="8 9" key="1">
    <citation type="submission" date="2020-08" db="EMBL/GenBank/DDBJ databases">
        <title>The Agave Microbiome: Exploring the role of microbial communities in plant adaptations to desert environments.</title>
        <authorList>
            <person name="Partida-Martinez L.P."/>
        </authorList>
    </citation>
    <scope>NUCLEOTIDE SEQUENCE [LARGE SCALE GENOMIC DNA]</scope>
    <source>
        <strain evidence="8 9">AS3.13</strain>
    </source>
</reference>
<organism evidence="8 9">
    <name type="scientific">Sphingomonas endophytica</name>
    <dbReference type="NCBI Taxonomy" id="869719"/>
    <lineage>
        <taxon>Bacteria</taxon>
        <taxon>Pseudomonadati</taxon>
        <taxon>Pseudomonadota</taxon>
        <taxon>Alphaproteobacteria</taxon>
        <taxon>Sphingomonadales</taxon>
        <taxon>Sphingomonadaceae</taxon>
        <taxon>Sphingomonas</taxon>
    </lineage>
</organism>
<dbReference type="PANTHER" id="PTHR30629:SF2">
    <property type="entry name" value="PROPHAGE INTEGRASE INTS-RELATED"/>
    <property type="match status" value="1"/>
</dbReference>
<dbReference type="AlphaFoldDB" id="A0A7X0J9J1"/>
<dbReference type="InterPro" id="IPR011010">
    <property type="entry name" value="DNA_brk_join_enz"/>
</dbReference>
<feature type="domain" description="Tyr recombinase" evidence="6">
    <location>
        <begin position="229"/>
        <end position="425"/>
    </location>
</feature>
<reference evidence="8 9" key="2">
    <citation type="submission" date="2020-08" db="EMBL/GenBank/DDBJ databases">
        <authorList>
            <person name="Partida-Martinez L."/>
            <person name="Huntemann M."/>
            <person name="Clum A."/>
            <person name="Wang J."/>
            <person name="Palaniappan K."/>
            <person name="Ritter S."/>
            <person name="Chen I.-M."/>
            <person name="Stamatis D."/>
            <person name="Reddy T."/>
            <person name="O'Malley R."/>
            <person name="Daum C."/>
            <person name="Shapiro N."/>
            <person name="Ivanova N."/>
            <person name="Kyrpides N."/>
            <person name="Woyke T."/>
        </authorList>
    </citation>
    <scope>NUCLEOTIDE SEQUENCE [LARGE SCALE GENOMIC DNA]</scope>
    <source>
        <strain evidence="8 9">AS3.13</strain>
    </source>
</reference>
<evidence type="ECO:0000256" key="1">
    <source>
        <dbReference type="ARBA" id="ARBA00008857"/>
    </source>
</evidence>
<dbReference type="GO" id="GO:0006310">
    <property type="term" value="P:DNA recombination"/>
    <property type="evidence" value="ECO:0007669"/>
    <property type="project" value="UniProtKB-KW"/>
</dbReference>
<keyword evidence="4" id="KW-0233">DNA recombination</keyword>
<dbReference type="Gene3D" id="1.10.150.130">
    <property type="match status" value="1"/>
</dbReference>
<evidence type="ECO:0000313" key="8">
    <source>
        <dbReference type="EMBL" id="MBB6503235.1"/>
    </source>
</evidence>
<evidence type="ECO:0000313" key="9">
    <source>
        <dbReference type="Proteomes" id="UP000522313"/>
    </source>
</evidence>
<keyword evidence="3 5" id="KW-0238">DNA-binding</keyword>
<evidence type="ECO:0000259" key="6">
    <source>
        <dbReference type="PROSITE" id="PS51898"/>
    </source>
</evidence>
<evidence type="ECO:0000256" key="4">
    <source>
        <dbReference type="ARBA" id="ARBA00023172"/>
    </source>
</evidence>
<dbReference type="GO" id="GO:0003677">
    <property type="term" value="F:DNA binding"/>
    <property type="evidence" value="ECO:0007669"/>
    <property type="project" value="UniProtKB-UniRule"/>
</dbReference>
<dbReference type="InterPro" id="IPR010998">
    <property type="entry name" value="Integrase_recombinase_N"/>
</dbReference>
<accession>A0A7X0J9J1</accession>
<feature type="domain" description="Core-binding (CB)" evidence="7">
    <location>
        <begin position="124"/>
        <end position="205"/>
    </location>
</feature>
<dbReference type="InterPro" id="IPR050808">
    <property type="entry name" value="Phage_Integrase"/>
</dbReference>
<dbReference type="RefSeq" id="WP_260396376.1">
    <property type="nucleotide sequence ID" value="NZ_JACHBT010000001.1"/>
</dbReference>
<gene>
    <name evidence="8" type="ORF">F4693_000184</name>
</gene>
<dbReference type="InterPro" id="IPR025166">
    <property type="entry name" value="Integrase_DNA_bind_dom"/>
</dbReference>
<comment type="similarity">
    <text evidence="1">Belongs to the 'phage' integrase family.</text>
</comment>
<dbReference type="Proteomes" id="UP000522313">
    <property type="component" value="Unassembled WGS sequence"/>
</dbReference>
<evidence type="ECO:0000259" key="7">
    <source>
        <dbReference type="PROSITE" id="PS51900"/>
    </source>
</evidence>
<evidence type="ECO:0000256" key="5">
    <source>
        <dbReference type="PROSITE-ProRule" id="PRU01248"/>
    </source>
</evidence>
<dbReference type="SUPFAM" id="SSF56349">
    <property type="entry name" value="DNA breaking-rejoining enzymes"/>
    <property type="match status" value="1"/>
</dbReference>
<dbReference type="Gene3D" id="3.30.160.390">
    <property type="entry name" value="Integrase, DNA-binding domain"/>
    <property type="match status" value="1"/>
</dbReference>
<evidence type="ECO:0000256" key="3">
    <source>
        <dbReference type="ARBA" id="ARBA00023125"/>
    </source>
</evidence>
<dbReference type="Pfam" id="PF22022">
    <property type="entry name" value="Phage_int_M"/>
    <property type="match status" value="1"/>
</dbReference>
<dbReference type="InterPro" id="IPR013762">
    <property type="entry name" value="Integrase-like_cat_sf"/>
</dbReference>
<sequence>MFAVKSHAAHRFWGHFGGTDLGTWGHRMLTDAACRNAPAREKPYKLSDAQGLYLYVLPSGFKSWRWKYRFGGKEKRMVFGPYPTVTLAKARQLRETAARALLDGIDPSVAKRQRAAEQTALVGSTFETIAREWHESQKALWSKRHAALVMSSFEGDVFPKIGKLPIAAITTPLVLEVLKPIEARGAVETAHRVRQRISEVFARAIGAGIASADPAAVTKSAMSKKTKGKFPAVRTVQMARTVLAKAEDKAGHPLTKLASRLLALTAVRSATLRMAERAEFEDLDGPAPIWRVPAPKMKLGVERKRDEAFEFIVPLSRQAVETVKVAIAFSGKDAKGYIFRSLRSALRPISDSTLSKAYREAGFSGVHVPHGWRSSFSTIMNERVKEQGRGDDRAIIDLMLAHIPAGVEADYNRAAYMPRRRELAQEWADLLTDGLAPPATLIEGARR</sequence>
<dbReference type="PANTHER" id="PTHR30629">
    <property type="entry name" value="PROPHAGE INTEGRASE"/>
    <property type="match status" value="1"/>
</dbReference>
<dbReference type="EMBL" id="JACHBT010000001">
    <property type="protein sequence ID" value="MBB6503235.1"/>
    <property type="molecule type" value="Genomic_DNA"/>
</dbReference>
<dbReference type="InterPro" id="IPR053876">
    <property type="entry name" value="Phage_int_M"/>
</dbReference>
<protein>
    <submittedName>
        <fullName evidence="8">Integrase</fullName>
    </submittedName>
</protein>
<dbReference type="InterPro" id="IPR038488">
    <property type="entry name" value="Integrase_DNA-bd_sf"/>
</dbReference>
<dbReference type="Pfam" id="PF13356">
    <property type="entry name" value="Arm-DNA-bind_3"/>
    <property type="match status" value="1"/>
</dbReference>
<evidence type="ECO:0000256" key="2">
    <source>
        <dbReference type="ARBA" id="ARBA00022908"/>
    </source>
</evidence>
<dbReference type="CDD" id="cd00801">
    <property type="entry name" value="INT_P4_C"/>
    <property type="match status" value="1"/>
</dbReference>
<proteinExistence type="inferred from homology"/>
<dbReference type="InterPro" id="IPR044068">
    <property type="entry name" value="CB"/>
</dbReference>
<dbReference type="GO" id="GO:0015074">
    <property type="term" value="P:DNA integration"/>
    <property type="evidence" value="ECO:0007669"/>
    <property type="project" value="UniProtKB-KW"/>
</dbReference>
<keyword evidence="2" id="KW-0229">DNA integration</keyword>
<name>A0A7X0J9J1_9SPHN</name>
<dbReference type="PROSITE" id="PS51898">
    <property type="entry name" value="TYR_RECOMBINASE"/>
    <property type="match status" value="1"/>
</dbReference>
<dbReference type="InterPro" id="IPR002104">
    <property type="entry name" value="Integrase_catalytic"/>
</dbReference>
<comment type="caution">
    <text evidence="8">The sequence shown here is derived from an EMBL/GenBank/DDBJ whole genome shotgun (WGS) entry which is preliminary data.</text>
</comment>
<dbReference type="PROSITE" id="PS51900">
    <property type="entry name" value="CB"/>
    <property type="match status" value="1"/>
</dbReference>
<dbReference type="Gene3D" id="1.10.443.10">
    <property type="entry name" value="Intergrase catalytic core"/>
    <property type="match status" value="1"/>
</dbReference>